<dbReference type="SUPFAM" id="SSF48452">
    <property type="entry name" value="TPR-like"/>
    <property type="match status" value="1"/>
</dbReference>
<sequence length="475" mass="55030">MKKKYILFFLCSFLLSGLSAQTLEQARTMFSKGQYQEAKPIFKKQVQSQPGNANYSFWYGVCCQQTGESDEAVKYLEVAVKKRVAGAQLYLGQAYNDTYRYEDAVGCYEEYIAELSRRKRPTEEVEKLLEKSKANLRMVKGVEEVCVIDSFVVNKNDFLSTYKLSEESGSLFSYNAYFQTEGKHPGSVYETEIGNKIYYGEANAGGKLRIMSSNKQLNEWSAGRPLPENINAAGNVNYPYVLTDGVTIYYATDSEGLGGYDIFVTRYNTNTDTYLTPENVGMPFNSPFNDYMYVIDEYNNLGWFASDRYQPEGKVCVYVFIPNSSKQTYNYEAIDPQKMIRLAKLHALRETWKNKNEVAEAQQRLAEAINHKPQERKSVDFEFVIDDRTTYNFLQDFKSKEARLLFQKYQQNRKDFEQQKDRLEELRNSYIKANKAEKDRIAPTILEIEKQMLQMNENLDTLEINVRNLEKTNSK</sequence>
<dbReference type="RefSeq" id="WP_183207693.1">
    <property type="nucleotide sequence ID" value="NZ_JACIER010000002.1"/>
</dbReference>
<evidence type="ECO:0000256" key="1">
    <source>
        <dbReference type="SAM" id="Coils"/>
    </source>
</evidence>
<comment type="caution">
    <text evidence="3">The sequence shown here is derived from an EMBL/GenBank/DDBJ whole genome shotgun (WGS) entry which is preliminary data.</text>
</comment>
<organism evidence="3 4">
    <name type="scientific">Bacteroides reticulotermitis</name>
    <dbReference type="NCBI Taxonomy" id="1133319"/>
    <lineage>
        <taxon>Bacteria</taxon>
        <taxon>Pseudomonadati</taxon>
        <taxon>Bacteroidota</taxon>
        <taxon>Bacteroidia</taxon>
        <taxon>Bacteroidales</taxon>
        <taxon>Bacteroidaceae</taxon>
        <taxon>Bacteroides</taxon>
    </lineage>
</organism>
<protein>
    <recommendedName>
        <fullName evidence="5">Tetratricopeptide repeat protein</fullName>
    </recommendedName>
</protein>
<keyword evidence="4" id="KW-1185">Reference proteome</keyword>
<accession>A0A840CTZ8</accession>
<dbReference type="Gene3D" id="1.25.40.10">
    <property type="entry name" value="Tetratricopeptide repeat domain"/>
    <property type="match status" value="1"/>
</dbReference>
<dbReference type="SUPFAM" id="SSF69304">
    <property type="entry name" value="Tricorn protease N-terminal domain"/>
    <property type="match status" value="1"/>
</dbReference>
<feature type="coiled-coil region" evidence="1">
    <location>
        <begin position="399"/>
        <end position="472"/>
    </location>
</feature>
<keyword evidence="1" id="KW-0175">Coiled coil</keyword>
<name>A0A840CTZ8_9BACE</name>
<reference evidence="3" key="1">
    <citation type="submission" date="2020-08" db="EMBL/GenBank/DDBJ databases">
        <title>Genomic Encyclopedia of Type Strains, Phase IV (KMG-IV): sequencing the most valuable type-strain genomes for metagenomic binning, comparative biology and taxonomic classification.</title>
        <authorList>
            <person name="Goeker M."/>
        </authorList>
    </citation>
    <scope>NUCLEOTIDE SEQUENCE [LARGE SCALE GENOMIC DNA]</scope>
    <source>
        <strain evidence="3">DSM 105720</strain>
    </source>
</reference>
<dbReference type="Proteomes" id="UP000560658">
    <property type="component" value="Unassembled WGS sequence"/>
</dbReference>
<keyword evidence="2" id="KW-0732">Signal</keyword>
<feature type="chain" id="PRO_5032444983" description="Tetratricopeptide repeat protein" evidence="2">
    <location>
        <begin position="21"/>
        <end position="475"/>
    </location>
</feature>
<dbReference type="EMBL" id="JACIER010000002">
    <property type="protein sequence ID" value="MBB4042786.1"/>
    <property type="molecule type" value="Genomic_DNA"/>
</dbReference>
<evidence type="ECO:0000313" key="4">
    <source>
        <dbReference type="Proteomes" id="UP000560658"/>
    </source>
</evidence>
<proteinExistence type="predicted"/>
<feature type="signal peptide" evidence="2">
    <location>
        <begin position="1"/>
        <end position="20"/>
    </location>
</feature>
<evidence type="ECO:0008006" key="5">
    <source>
        <dbReference type="Google" id="ProtNLM"/>
    </source>
</evidence>
<evidence type="ECO:0000256" key="2">
    <source>
        <dbReference type="SAM" id="SignalP"/>
    </source>
</evidence>
<evidence type="ECO:0000313" key="3">
    <source>
        <dbReference type="EMBL" id="MBB4042786.1"/>
    </source>
</evidence>
<dbReference type="InterPro" id="IPR011990">
    <property type="entry name" value="TPR-like_helical_dom_sf"/>
</dbReference>
<gene>
    <name evidence="3" type="ORF">GGR06_000551</name>
</gene>
<dbReference type="Pfam" id="PF14559">
    <property type="entry name" value="TPR_19"/>
    <property type="match status" value="1"/>
</dbReference>
<dbReference type="AlphaFoldDB" id="A0A840CTZ8"/>